<reference evidence="1 2" key="1">
    <citation type="journal article" date="2021" name="Hortic Res">
        <title>High-quality reference genome and annotation aids understanding of berry development for evergreen blueberry (Vaccinium darrowii).</title>
        <authorList>
            <person name="Yu J."/>
            <person name="Hulse-Kemp A.M."/>
            <person name="Babiker E."/>
            <person name="Staton M."/>
        </authorList>
    </citation>
    <scope>NUCLEOTIDE SEQUENCE [LARGE SCALE GENOMIC DNA]</scope>
    <source>
        <strain evidence="2">cv. NJ 8807/NJ 8810</strain>
        <tissue evidence="1">Young leaf</tissue>
    </source>
</reference>
<proteinExistence type="predicted"/>
<comment type="caution">
    <text evidence="1">The sequence shown here is derived from an EMBL/GenBank/DDBJ whole genome shotgun (WGS) entry which is preliminary data.</text>
</comment>
<sequence length="214" mass="23999">MAVEKSLWTVTNWVLPLEFTKDFQSLPSDMINTRSSNEERKVKITEDFLMEPERKERKEVKAGNKTSQSHMLVATLIATATFAAGFNIPGGYEATQGPDEGMAVLVREASFKAFVIANTIAVMCSTSSILCYFFAALYNNDDNKKAQRYMNGFFLVLISIVAMTVGFLSGTYAILVHSLGLAGATTIIASISFLIFFHELRRFFIYFKFKEFIV</sequence>
<evidence type="ECO:0000313" key="1">
    <source>
        <dbReference type="EMBL" id="KAH7858596.1"/>
    </source>
</evidence>
<keyword evidence="2" id="KW-1185">Reference proteome</keyword>
<dbReference type="EMBL" id="CM037153">
    <property type="protein sequence ID" value="KAH7858596.1"/>
    <property type="molecule type" value="Genomic_DNA"/>
</dbReference>
<protein>
    <submittedName>
        <fullName evidence="1">Uncharacterized protein</fullName>
    </submittedName>
</protein>
<gene>
    <name evidence="1" type="ORF">Vadar_025743</name>
</gene>
<accession>A0ACB7YYZ3</accession>
<organism evidence="1 2">
    <name type="scientific">Vaccinium darrowii</name>
    <dbReference type="NCBI Taxonomy" id="229202"/>
    <lineage>
        <taxon>Eukaryota</taxon>
        <taxon>Viridiplantae</taxon>
        <taxon>Streptophyta</taxon>
        <taxon>Embryophyta</taxon>
        <taxon>Tracheophyta</taxon>
        <taxon>Spermatophyta</taxon>
        <taxon>Magnoliopsida</taxon>
        <taxon>eudicotyledons</taxon>
        <taxon>Gunneridae</taxon>
        <taxon>Pentapetalae</taxon>
        <taxon>asterids</taxon>
        <taxon>Ericales</taxon>
        <taxon>Ericaceae</taxon>
        <taxon>Vaccinioideae</taxon>
        <taxon>Vaccinieae</taxon>
        <taxon>Vaccinium</taxon>
    </lineage>
</organism>
<evidence type="ECO:0000313" key="2">
    <source>
        <dbReference type="Proteomes" id="UP000828048"/>
    </source>
</evidence>
<name>A0ACB7YYZ3_9ERIC</name>
<dbReference type="Proteomes" id="UP000828048">
    <property type="component" value="Chromosome 3"/>
</dbReference>